<keyword evidence="2" id="KW-1185">Reference proteome</keyword>
<organism evidence="1 2">
    <name type="scientific">Astrephomene gubernaculifera</name>
    <dbReference type="NCBI Taxonomy" id="47775"/>
    <lineage>
        <taxon>Eukaryota</taxon>
        <taxon>Viridiplantae</taxon>
        <taxon>Chlorophyta</taxon>
        <taxon>core chlorophytes</taxon>
        <taxon>Chlorophyceae</taxon>
        <taxon>CS clade</taxon>
        <taxon>Chlamydomonadales</taxon>
        <taxon>Astrephomenaceae</taxon>
        <taxon>Astrephomene</taxon>
    </lineage>
</organism>
<comment type="caution">
    <text evidence="1">The sequence shown here is derived from an EMBL/GenBank/DDBJ whole genome shotgun (WGS) entry which is preliminary data.</text>
</comment>
<accession>A0AAD3DQD6</accession>
<evidence type="ECO:0000313" key="2">
    <source>
        <dbReference type="Proteomes" id="UP001054857"/>
    </source>
</evidence>
<proteinExistence type="predicted"/>
<dbReference type="Proteomes" id="UP001054857">
    <property type="component" value="Unassembled WGS sequence"/>
</dbReference>
<protein>
    <submittedName>
        <fullName evidence="1">Uncharacterized protein</fullName>
    </submittedName>
</protein>
<sequence>MRYRQQRLRRLLLLRSVAGLLAVRCRLCMVRLRGSHVAPGAAVALGHHWAGEVPRRMLPLVAPAASGSVGVLPFEVGIVGGGGGNAEACLVPGGLRCIGPLLCGCVC</sequence>
<dbReference type="EMBL" id="BMAR01000011">
    <property type="protein sequence ID" value="GFR45928.1"/>
    <property type="molecule type" value="Genomic_DNA"/>
</dbReference>
<gene>
    <name evidence="1" type="ORF">Agub_g7388</name>
</gene>
<dbReference type="AlphaFoldDB" id="A0AAD3DQD6"/>
<reference evidence="1 2" key="1">
    <citation type="journal article" date="2021" name="Sci. Rep.">
        <title>Genome sequencing of the multicellular alga Astrephomene provides insights into convergent evolution of germ-soma differentiation.</title>
        <authorList>
            <person name="Yamashita S."/>
            <person name="Yamamoto K."/>
            <person name="Matsuzaki R."/>
            <person name="Suzuki S."/>
            <person name="Yamaguchi H."/>
            <person name="Hirooka S."/>
            <person name="Minakuchi Y."/>
            <person name="Miyagishima S."/>
            <person name="Kawachi M."/>
            <person name="Toyoda A."/>
            <person name="Nozaki H."/>
        </authorList>
    </citation>
    <scope>NUCLEOTIDE SEQUENCE [LARGE SCALE GENOMIC DNA]</scope>
    <source>
        <strain evidence="1 2">NIES-4017</strain>
    </source>
</reference>
<name>A0AAD3DQD6_9CHLO</name>
<evidence type="ECO:0000313" key="1">
    <source>
        <dbReference type="EMBL" id="GFR45928.1"/>
    </source>
</evidence>